<gene>
    <name evidence="1" type="ORF">ACX27_08635</name>
</gene>
<dbReference type="EMBL" id="CP012036">
    <property type="protein sequence ID" value="ALF52912.1"/>
    <property type="molecule type" value="Genomic_DNA"/>
</dbReference>
<dbReference type="PATRIC" id="fig|224013.5.peg.2086"/>
<reference evidence="2" key="1">
    <citation type="submission" date="2015-07" db="EMBL/GenBank/DDBJ databases">
        <title>Genome Of Nitrogen-Fixing Cyanobacterium Nostoc piscinale CENA21 From Solimoes/Amazon River Floodplain Sediments And Comparative Genomics To Uncover Biosynthetic Natural Products Potential.</title>
        <authorList>
            <person name="Leao T.F."/>
            <person name="Leao P.N."/>
            <person name="Guimaraes P.I."/>
            <person name="de Melo A.G.C."/>
            <person name="Ramos R.T.J."/>
            <person name="Silva A."/>
            <person name="Fiore M.F."/>
            <person name="Schneider M.P.C."/>
        </authorList>
    </citation>
    <scope>NUCLEOTIDE SEQUENCE [LARGE SCALE GENOMIC DNA]</scope>
    <source>
        <strain evidence="2">CENA21</strain>
    </source>
</reference>
<reference evidence="1 2" key="2">
    <citation type="journal article" date="2016" name="Genome Announc.">
        <title>Draft Genome Sequence of the N2-Fixing Cyanobacterium Nostoc piscinale CENA21, Isolated from the Brazilian Amazon Floodplain.</title>
        <authorList>
            <person name="Leao T."/>
            <person name="Guimaraes P.I."/>
            <person name="de Melo A.G."/>
            <person name="Ramos R.T."/>
            <person name="Leao P.N."/>
            <person name="Silva A."/>
            <person name="Fiore M.F."/>
            <person name="Schneider M.P."/>
        </authorList>
    </citation>
    <scope>NUCLEOTIDE SEQUENCE [LARGE SCALE GENOMIC DNA]</scope>
    <source>
        <strain evidence="1 2">CENA21</strain>
    </source>
</reference>
<evidence type="ECO:0000313" key="2">
    <source>
        <dbReference type="Proteomes" id="UP000062645"/>
    </source>
</evidence>
<accession>A0A0M5MGJ5</accession>
<dbReference type="AlphaFoldDB" id="A0A0M5MGJ5"/>
<evidence type="ECO:0000313" key="1">
    <source>
        <dbReference type="EMBL" id="ALF52912.1"/>
    </source>
</evidence>
<dbReference type="OrthoDB" id="460595at2"/>
<dbReference type="KEGG" id="npz:ACX27_08635"/>
<name>A0A0M5MGJ5_9NOSO</name>
<keyword evidence="2" id="KW-1185">Reference proteome</keyword>
<dbReference type="STRING" id="224013.ACX27_08635"/>
<organism evidence="1 2">
    <name type="scientific">Nostoc piscinale CENA21</name>
    <dbReference type="NCBI Taxonomy" id="224013"/>
    <lineage>
        <taxon>Bacteria</taxon>
        <taxon>Bacillati</taxon>
        <taxon>Cyanobacteriota</taxon>
        <taxon>Cyanophyceae</taxon>
        <taxon>Nostocales</taxon>
        <taxon>Nostocaceae</taxon>
        <taxon>Nostoc</taxon>
    </lineage>
</organism>
<proteinExistence type="predicted"/>
<protein>
    <submittedName>
        <fullName evidence="1">Uncharacterized protein</fullName>
    </submittedName>
</protein>
<sequence>MPDGDVLHSGLSGMYQKPYRILCEGKFEVNECARIITGALLKDIKKKGADPIVLAKQMGELLSQEIKDFSNHKFVNWADLSRKLDKLAQQTNIPNRTKSLVLDAGKHILHDLRYGQRVDSTNIPELVIERYMQKMYVSNFEERIPLTPNHHANVDQVILTKRINSLQPDIFSQFSQWAKKANLDEDVANLKRTRRSQIKEIDLEENLL</sequence>
<dbReference type="Proteomes" id="UP000062645">
    <property type="component" value="Chromosome"/>
</dbReference>
<dbReference type="RefSeq" id="WP_062290988.1">
    <property type="nucleotide sequence ID" value="NZ_CP012036.1"/>
</dbReference>